<sequence>MLFQSLNLKKKANNLSCCFKMDCEFEVNEELLDFIGSSHMLVQLYISCLEKKVSEQHKRISYLIEDRNKTLKDASVQTGEEEVLANTPVFESTDESPASLIEELKEQSNSTTKIGERFVFEQTTGLYYDTLSGYYYDASRELYYDGTTGTYLSYNYDTQNYEVVNQVYVQAENERPKIKARKRKKNVSHVGSEFPGSSDIKNEIEEVEEQKEEGEITDDESGEETRNLTPVALPYDDQNGDEIPSDIQTVDFYKLSIDQPPCMRLILQSCQSNQDICGMFFIIPYTGGSIGKSDANLVSLQDDELDEVCVEIKFDESEKVFKAVIVGSTSVTVNTKELTSPGSESEVVHGSIIKLGTCKLLAHIHKGAESCGHCEPGLLHIERKEEKHEFKDGKKSSEKQRRKEMKRLKEKYGIQKPIENVQIKEGYEDRAEARRKEKGVDYVNAKVETASIDASIKESNKGFKMLSQMGWSKGEGIGKTKGIAEPIRLEARSGTAGLGAEEINMPPLTLKQKHKRAALLKTKQRFEKLPEKIKDTKTEELF</sequence>
<name>A0AA88L6L1_ARTSF</name>
<dbReference type="PROSITE" id="PS50174">
    <property type="entry name" value="G_PATCH"/>
    <property type="match status" value="1"/>
</dbReference>
<dbReference type="InterPro" id="IPR008984">
    <property type="entry name" value="SMAD_FHA_dom_sf"/>
</dbReference>
<reference evidence="2" key="1">
    <citation type="submission" date="2023-07" db="EMBL/GenBank/DDBJ databases">
        <title>Chromosome-level genome assembly of Artemia franciscana.</title>
        <authorList>
            <person name="Jo E."/>
        </authorList>
    </citation>
    <scope>NUCLEOTIDE SEQUENCE</scope>
    <source>
        <tissue evidence="2">Whole body</tissue>
    </source>
</reference>
<dbReference type="Proteomes" id="UP001187531">
    <property type="component" value="Unassembled WGS sequence"/>
</dbReference>
<evidence type="ECO:0000259" key="1">
    <source>
        <dbReference type="PROSITE" id="PS50174"/>
    </source>
</evidence>
<gene>
    <name evidence="2" type="ORF">QYM36_013527</name>
</gene>
<dbReference type="InterPro" id="IPR041591">
    <property type="entry name" value="OCRE"/>
</dbReference>
<dbReference type="InterPro" id="IPR000467">
    <property type="entry name" value="G_patch_dom"/>
</dbReference>
<keyword evidence="3" id="KW-1185">Reference proteome</keyword>
<feature type="domain" description="G-patch" evidence="1">
    <location>
        <begin position="458"/>
        <end position="503"/>
    </location>
</feature>
<accession>A0AA88L6L1</accession>
<dbReference type="SUPFAM" id="SSF49879">
    <property type="entry name" value="SMAD/FHA domain"/>
    <property type="match status" value="1"/>
</dbReference>
<dbReference type="PANTHER" id="PTHR23106:SF24">
    <property type="entry name" value="ANGIOGENIC FACTOR WITH G PATCH AND FHA DOMAINS 1"/>
    <property type="match status" value="1"/>
</dbReference>
<comment type="caution">
    <text evidence="2">The sequence shown here is derived from an EMBL/GenBank/DDBJ whole genome shotgun (WGS) entry which is preliminary data.</text>
</comment>
<dbReference type="GO" id="GO:0003676">
    <property type="term" value="F:nucleic acid binding"/>
    <property type="evidence" value="ECO:0007669"/>
    <property type="project" value="InterPro"/>
</dbReference>
<dbReference type="Pfam" id="PF01585">
    <property type="entry name" value="G-patch"/>
    <property type="match status" value="1"/>
</dbReference>
<dbReference type="Pfam" id="PF17780">
    <property type="entry name" value="OCRE"/>
    <property type="match status" value="1"/>
</dbReference>
<dbReference type="AlphaFoldDB" id="A0AA88L6L1"/>
<dbReference type="InterPro" id="IPR035624">
    <property type="entry name" value="AGGF1_OCRE"/>
</dbReference>
<evidence type="ECO:0000313" key="2">
    <source>
        <dbReference type="EMBL" id="KAK2709875.1"/>
    </source>
</evidence>
<organism evidence="2 3">
    <name type="scientific">Artemia franciscana</name>
    <name type="common">Brine shrimp</name>
    <name type="synonym">Artemia sanfranciscana</name>
    <dbReference type="NCBI Taxonomy" id="6661"/>
    <lineage>
        <taxon>Eukaryota</taxon>
        <taxon>Metazoa</taxon>
        <taxon>Ecdysozoa</taxon>
        <taxon>Arthropoda</taxon>
        <taxon>Crustacea</taxon>
        <taxon>Branchiopoda</taxon>
        <taxon>Anostraca</taxon>
        <taxon>Artemiidae</taxon>
        <taxon>Artemia</taxon>
    </lineage>
</organism>
<protein>
    <recommendedName>
        <fullName evidence="1">G-patch domain-containing protein</fullName>
    </recommendedName>
</protein>
<proteinExistence type="predicted"/>
<dbReference type="SMART" id="SM00443">
    <property type="entry name" value="G_patch"/>
    <property type="match status" value="1"/>
</dbReference>
<evidence type="ECO:0000313" key="3">
    <source>
        <dbReference type="Proteomes" id="UP001187531"/>
    </source>
</evidence>
<dbReference type="CDD" id="cd16164">
    <property type="entry name" value="OCRE_VG5Q"/>
    <property type="match status" value="1"/>
</dbReference>
<dbReference type="EMBL" id="JAVRJZ010000017">
    <property type="protein sequence ID" value="KAK2709875.1"/>
    <property type="molecule type" value="Genomic_DNA"/>
</dbReference>
<dbReference type="InterPro" id="IPR053027">
    <property type="entry name" value="AGGF1"/>
</dbReference>
<dbReference type="PANTHER" id="PTHR23106">
    <property type="entry name" value="ANGIOGENIC FACTOR WITH G PATCH AND FHA DOMAINS 1"/>
    <property type="match status" value="1"/>
</dbReference>